<dbReference type="SUPFAM" id="SSF52374">
    <property type="entry name" value="Nucleotidylyl transferase"/>
    <property type="match status" value="1"/>
</dbReference>
<keyword evidence="8 10" id="KW-0520">NAD</keyword>
<dbReference type="PANTHER" id="PTHR39321:SF3">
    <property type="entry name" value="PHOSPHOPANTETHEINE ADENYLYLTRANSFERASE"/>
    <property type="match status" value="1"/>
</dbReference>
<evidence type="ECO:0000256" key="7">
    <source>
        <dbReference type="ARBA" id="ARBA00022840"/>
    </source>
</evidence>
<dbReference type="Pfam" id="PF01467">
    <property type="entry name" value="CTP_transf_like"/>
    <property type="match status" value="1"/>
</dbReference>
<comment type="similarity">
    <text evidence="10">Belongs to the NadD family.</text>
</comment>
<dbReference type="InterPro" id="IPR005248">
    <property type="entry name" value="NadD/NMNAT"/>
</dbReference>
<evidence type="ECO:0000256" key="3">
    <source>
        <dbReference type="ARBA" id="ARBA00022642"/>
    </source>
</evidence>
<comment type="catalytic activity">
    <reaction evidence="9 10">
        <text>nicotinate beta-D-ribonucleotide + ATP + H(+) = deamido-NAD(+) + diphosphate</text>
        <dbReference type="Rhea" id="RHEA:22860"/>
        <dbReference type="ChEBI" id="CHEBI:15378"/>
        <dbReference type="ChEBI" id="CHEBI:30616"/>
        <dbReference type="ChEBI" id="CHEBI:33019"/>
        <dbReference type="ChEBI" id="CHEBI:57502"/>
        <dbReference type="ChEBI" id="CHEBI:58437"/>
        <dbReference type="EC" id="2.7.7.18"/>
    </reaction>
</comment>
<comment type="function">
    <text evidence="1 10">Catalyzes the reversible adenylation of nicotinate mononucleotide (NaMN) to nicotinic acid adenine dinucleotide (NaAD).</text>
</comment>
<evidence type="ECO:0000259" key="11">
    <source>
        <dbReference type="Pfam" id="PF01467"/>
    </source>
</evidence>
<dbReference type="AlphaFoldDB" id="A0A2G6KKS6"/>
<keyword evidence="7 10" id="KW-0067">ATP-binding</keyword>
<dbReference type="InterPro" id="IPR014729">
    <property type="entry name" value="Rossmann-like_a/b/a_fold"/>
</dbReference>
<evidence type="ECO:0000256" key="4">
    <source>
        <dbReference type="ARBA" id="ARBA00022679"/>
    </source>
</evidence>
<dbReference type="Proteomes" id="UP000230821">
    <property type="component" value="Unassembled WGS sequence"/>
</dbReference>
<keyword evidence="6 10" id="KW-0547">Nucleotide-binding</keyword>
<dbReference type="EMBL" id="PDSK01000028">
    <property type="protein sequence ID" value="PIE35990.1"/>
    <property type="molecule type" value="Genomic_DNA"/>
</dbReference>
<keyword evidence="3 10" id="KW-0662">Pyridine nucleotide biosynthesis</keyword>
<dbReference type="HAMAP" id="MF_00244">
    <property type="entry name" value="NaMN_adenylyltr"/>
    <property type="match status" value="1"/>
</dbReference>
<protein>
    <recommendedName>
        <fullName evidence="10">Probable nicotinate-nucleotide adenylyltransferase</fullName>
        <ecNumber evidence="10">2.7.7.18</ecNumber>
    </recommendedName>
    <alternativeName>
        <fullName evidence="10">Deamido-NAD(+) diphosphorylase</fullName>
    </alternativeName>
    <alternativeName>
        <fullName evidence="10">Deamido-NAD(+) pyrophosphorylase</fullName>
    </alternativeName>
    <alternativeName>
        <fullName evidence="10">Nicotinate mononucleotide adenylyltransferase</fullName>
        <shortName evidence="10">NaMN adenylyltransferase</shortName>
    </alternativeName>
</protein>
<dbReference type="GO" id="GO:0005524">
    <property type="term" value="F:ATP binding"/>
    <property type="evidence" value="ECO:0007669"/>
    <property type="project" value="UniProtKB-KW"/>
</dbReference>
<comment type="caution">
    <text evidence="12">The sequence shown here is derived from an EMBL/GenBank/DDBJ whole genome shotgun (WGS) entry which is preliminary data.</text>
</comment>
<gene>
    <name evidence="10 12" type="primary">nadD</name>
    <name evidence="12" type="ORF">CSA56_02040</name>
</gene>
<dbReference type="InterPro" id="IPR004821">
    <property type="entry name" value="Cyt_trans-like"/>
</dbReference>
<accession>A0A2G6KKS6</accession>
<dbReference type="GO" id="GO:0004515">
    <property type="term" value="F:nicotinate-nucleotide adenylyltransferase activity"/>
    <property type="evidence" value="ECO:0007669"/>
    <property type="project" value="UniProtKB-UniRule"/>
</dbReference>
<evidence type="ECO:0000256" key="2">
    <source>
        <dbReference type="ARBA" id="ARBA00005019"/>
    </source>
</evidence>
<evidence type="ECO:0000313" key="13">
    <source>
        <dbReference type="Proteomes" id="UP000230821"/>
    </source>
</evidence>
<evidence type="ECO:0000256" key="1">
    <source>
        <dbReference type="ARBA" id="ARBA00002324"/>
    </source>
</evidence>
<dbReference type="GO" id="GO:0009435">
    <property type="term" value="P:NAD+ biosynthetic process"/>
    <property type="evidence" value="ECO:0007669"/>
    <property type="project" value="UniProtKB-UniRule"/>
</dbReference>
<keyword evidence="5 10" id="KW-0548">Nucleotidyltransferase</keyword>
<dbReference type="Gene3D" id="3.40.50.620">
    <property type="entry name" value="HUPs"/>
    <property type="match status" value="1"/>
</dbReference>
<evidence type="ECO:0000256" key="5">
    <source>
        <dbReference type="ARBA" id="ARBA00022695"/>
    </source>
</evidence>
<feature type="domain" description="Cytidyltransferase-like" evidence="11">
    <location>
        <begin position="5"/>
        <end position="190"/>
    </location>
</feature>
<reference evidence="12 13" key="1">
    <citation type="submission" date="2017-10" db="EMBL/GenBank/DDBJ databases">
        <title>Novel microbial diversity and functional potential in the marine mammal oral microbiome.</title>
        <authorList>
            <person name="Dudek N.K."/>
            <person name="Sun C.L."/>
            <person name="Burstein D."/>
            <person name="Kantor R.S."/>
            <person name="Aliaga Goltsman D.S."/>
            <person name="Bik E.M."/>
            <person name="Thomas B.C."/>
            <person name="Banfield J.F."/>
            <person name="Relman D.A."/>
        </authorList>
    </citation>
    <scope>NUCLEOTIDE SEQUENCE [LARGE SCALE GENOMIC DNA]</scope>
    <source>
        <strain evidence="12">DOLJORAL78_47_16</strain>
    </source>
</reference>
<dbReference type="PANTHER" id="PTHR39321">
    <property type="entry name" value="NICOTINATE-NUCLEOTIDE ADENYLYLTRANSFERASE-RELATED"/>
    <property type="match status" value="1"/>
</dbReference>
<comment type="pathway">
    <text evidence="2 10">Cofactor biosynthesis; NAD(+) biosynthesis; deamido-NAD(+) from nicotinate D-ribonucleotide: step 1/1.</text>
</comment>
<evidence type="ECO:0000256" key="9">
    <source>
        <dbReference type="ARBA" id="ARBA00048721"/>
    </source>
</evidence>
<name>A0A2G6KKS6_9BACT</name>
<dbReference type="CDD" id="cd02165">
    <property type="entry name" value="NMNAT"/>
    <property type="match status" value="1"/>
</dbReference>
<organism evidence="12 13">
    <name type="scientific">candidate division KSB3 bacterium</name>
    <dbReference type="NCBI Taxonomy" id="2044937"/>
    <lineage>
        <taxon>Bacteria</taxon>
        <taxon>candidate division KSB3</taxon>
    </lineage>
</organism>
<evidence type="ECO:0000313" key="12">
    <source>
        <dbReference type="EMBL" id="PIE35990.1"/>
    </source>
</evidence>
<evidence type="ECO:0000256" key="10">
    <source>
        <dbReference type="HAMAP-Rule" id="MF_00244"/>
    </source>
</evidence>
<keyword evidence="4 10" id="KW-0808">Transferase</keyword>
<dbReference type="NCBIfam" id="TIGR00482">
    <property type="entry name" value="nicotinate (nicotinamide) nucleotide adenylyltransferase"/>
    <property type="match status" value="1"/>
</dbReference>
<evidence type="ECO:0000256" key="6">
    <source>
        <dbReference type="ARBA" id="ARBA00022741"/>
    </source>
</evidence>
<dbReference type="EC" id="2.7.7.18" evidence="10"/>
<sequence length="216" mass="25040">MKIAILGGSFNPPHICHLFIIHYVLATSQLDQIWCLPCYKHAFGKALLPFHHRLEMCSLAVESFREDRVKVRPLECDRQGTSWTIDTILYVKELYPEYDFTWIIGSDVLTELDRWKDFERLQSLVSFFVVPRAGASQNQNNLNHTLGRHDHAPASPGIFGALRELKAQCRLLEEQGVFLPNISSSLIRERVKQHQPIHHLVPRTVEEYISTHRLYV</sequence>
<dbReference type="UniPathway" id="UPA00253">
    <property type="reaction ID" value="UER00332"/>
</dbReference>
<proteinExistence type="inferred from homology"/>
<evidence type="ECO:0000256" key="8">
    <source>
        <dbReference type="ARBA" id="ARBA00023027"/>
    </source>
</evidence>